<evidence type="ECO:0008006" key="3">
    <source>
        <dbReference type="Google" id="ProtNLM"/>
    </source>
</evidence>
<proteinExistence type="predicted"/>
<protein>
    <recommendedName>
        <fullName evidence="3">Transcriptional regulator</fullName>
    </recommendedName>
</protein>
<gene>
    <name evidence="1" type="ORF">RFM27_07335</name>
</gene>
<comment type="caution">
    <text evidence="1">The sequence shown here is derived from an EMBL/GenBank/DDBJ whole genome shotgun (WGS) entry which is preliminary data.</text>
</comment>
<organism evidence="1 2">
    <name type="scientific">Mesorhizobium dulcispinae</name>
    <dbReference type="NCBI Taxonomy" id="3072316"/>
    <lineage>
        <taxon>Bacteria</taxon>
        <taxon>Pseudomonadati</taxon>
        <taxon>Pseudomonadota</taxon>
        <taxon>Alphaproteobacteria</taxon>
        <taxon>Hyphomicrobiales</taxon>
        <taxon>Phyllobacteriaceae</taxon>
        <taxon>Mesorhizobium</taxon>
    </lineage>
</organism>
<name>A0ABU4XE29_9HYPH</name>
<keyword evidence="2" id="KW-1185">Reference proteome</keyword>
<reference evidence="1 2" key="1">
    <citation type="submission" date="2023-08" db="EMBL/GenBank/DDBJ databases">
        <title>Implementing the SeqCode for naming new Mesorhizobium species isolated from Vachellia karroo root nodules.</title>
        <authorList>
            <person name="Van Lill M."/>
        </authorList>
    </citation>
    <scope>NUCLEOTIDE SEQUENCE [LARGE SCALE GENOMIC DNA]</scope>
    <source>
        <strain evidence="1 2">VK23A</strain>
    </source>
</reference>
<dbReference type="RefSeq" id="WP_320263989.1">
    <property type="nucleotide sequence ID" value="NZ_JAVIIX010000004.1"/>
</dbReference>
<dbReference type="EMBL" id="JAVIIZ010000003">
    <property type="protein sequence ID" value="MDX8471877.1"/>
    <property type="molecule type" value="Genomic_DNA"/>
</dbReference>
<dbReference type="Proteomes" id="UP001271780">
    <property type="component" value="Unassembled WGS sequence"/>
</dbReference>
<evidence type="ECO:0000313" key="1">
    <source>
        <dbReference type="EMBL" id="MDX8471877.1"/>
    </source>
</evidence>
<accession>A0ABU4XE29</accession>
<sequence>MSKREIGTSRSLGMRVADLRARMRDARITEHEMKTFQKVAAIMGGGEGSLRIDADDLIAASFVTEALSESSPNRQ</sequence>
<evidence type="ECO:0000313" key="2">
    <source>
        <dbReference type="Proteomes" id="UP001271780"/>
    </source>
</evidence>